<evidence type="ECO:0000313" key="6">
    <source>
        <dbReference type="EMBL" id="QCS44752.1"/>
    </source>
</evidence>
<dbReference type="PANTHER" id="PTHR11618:SF13">
    <property type="entry name" value="TRANSCRIPTION INITIATION FACTOR IIB"/>
    <property type="match status" value="1"/>
</dbReference>
<evidence type="ECO:0000256" key="3">
    <source>
        <dbReference type="ARBA" id="ARBA00023163"/>
    </source>
</evidence>
<dbReference type="GO" id="GO:0097550">
    <property type="term" value="C:transcription preinitiation complex"/>
    <property type="evidence" value="ECO:0007669"/>
    <property type="project" value="TreeGrafter"/>
</dbReference>
<keyword evidence="3" id="KW-0804">Transcription</keyword>
<evidence type="ECO:0000256" key="4">
    <source>
        <dbReference type="SAM" id="MobiDB-lite"/>
    </source>
</evidence>
<dbReference type="Gene3D" id="1.10.472.10">
    <property type="entry name" value="Cyclin-like"/>
    <property type="match status" value="1"/>
</dbReference>
<dbReference type="EMBL" id="CP040331">
    <property type="protein sequence ID" value="QCS44752.1"/>
    <property type="molecule type" value="Genomic_DNA"/>
</dbReference>
<keyword evidence="1" id="KW-0677">Repeat</keyword>
<dbReference type="GO" id="GO:0070897">
    <property type="term" value="P:transcription preinitiation complex assembly"/>
    <property type="evidence" value="ECO:0007669"/>
    <property type="project" value="InterPro"/>
</dbReference>
<dbReference type="Proteomes" id="UP000302218">
    <property type="component" value="Plasmid pNVE500"/>
</dbReference>
<dbReference type="Gene3D" id="1.10.472.170">
    <property type="match status" value="1"/>
</dbReference>
<evidence type="ECO:0000313" key="7">
    <source>
        <dbReference type="Proteomes" id="UP000302218"/>
    </source>
</evidence>
<gene>
    <name evidence="6" type="ORF">FEJ81_20990</name>
</gene>
<dbReference type="Pfam" id="PF00382">
    <property type="entry name" value="TFIIB"/>
    <property type="match status" value="2"/>
</dbReference>
<dbReference type="InterPro" id="IPR000812">
    <property type="entry name" value="TFIIB"/>
</dbReference>
<proteinExistence type="predicted"/>
<feature type="region of interest" description="Disordered" evidence="4">
    <location>
        <begin position="54"/>
        <end position="96"/>
    </location>
</feature>
<dbReference type="PANTHER" id="PTHR11618">
    <property type="entry name" value="TRANSCRIPTION INITIATION FACTOR IIB-RELATED"/>
    <property type="match status" value="1"/>
</dbReference>
<dbReference type="SMART" id="SM00385">
    <property type="entry name" value="CYCLIN"/>
    <property type="match status" value="2"/>
</dbReference>
<dbReference type="InterPro" id="IPR036915">
    <property type="entry name" value="Cyclin-like_sf"/>
</dbReference>
<keyword evidence="6" id="KW-0614">Plasmid</keyword>
<accession>A0A4P8WNH4</accession>
<dbReference type="OrthoDB" id="7429at2157"/>
<sequence length="307" mass="34048">MVTRDIYTTAFDQDVQTTATDCPDCGGSVRTTDRETICEDCDLILEDTHLDRGPDWGRYDEQGSKRRTGAPLTPTRHDRGLSTEIGYKRDGNGNTLSSTKRRHLNRLRREQSRARWQSKAERNLAYGLSEIRRIVASLGLPQSIRDQACSLFRTAQSEQLCRGRSLEAVAAASVYATVRCNGLGRSRAEVTACARCDQQRLTTAYNAMNVELELPAQPIAATDRIPRLATELEVPDHVRRRALELAQQARERGLTIGYRPSGVAAGCLYLAAQGVGLCLSQQQIADIAGTSPNTLRNRRDDLLEIDT</sequence>
<organism evidence="6 7">
    <name type="scientific">Natrinema versiforme</name>
    <dbReference type="NCBI Taxonomy" id="88724"/>
    <lineage>
        <taxon>Archaea</taxon>
        <taxon>Methanobacteriati</taxon>
        <taxon>Methanobacteriota</taxon>
        <taxon>Stenosarchaea group</taxon>
        <taxon>Halobacteria</taxon>
        <taxon>Halobacteriales</taxon>
        <taxon>Natrialbaceae</taxon>
        <taxon>Natrinema</taxon>
    </lineage>
</organism>
<feature type="domain" description="Cyclin-like" evidence="5">
    <location>
        <begin position="129"/>
        <end position="210"/>
    </location>
</feature>
<reference evidence="7" key="1">
    <citation type="submission" date="2019-05" db="EMBL/GenBank/DDBJ databases">
        <title>Genome sequence and methylation pattern of the halophilic Archaeon Natrinema versiforme BOL5-4.</title>
        <authorList>
            <person name="DasSarma P."/>
            <person name="Anton B.P."/>
            <person name="DasSarma S.L."/>
            <person name="Martinez F.L."/>
            <person name="Guzman D."/>
            <person name="Roberts R.J."/>
            <person name="DasSarma S."/>
        </authorList>
    </citation>
    <scope>NUCLEOTIDE SEQUENCE [LARGE SCALE GENOMIC DNA]</scope>
    <source>
        <strain evidence="7">BOL5-4</strain>
        <plasmid evidence="7">pnve500</plasmid>
    </source>
</reference>
<feature type="domain" description="Cyclin-like" evidence="5">
    <location>
        <begin position="223"/>
        <end position="304"/>
    </location>
</feature>
<name>A0A4P8WNH4_9EURY</name>
<keyword evidence="2" id="KW-0805">Transcription regulation</keyword>
<protein>
    <submittedName>
        <fullName evidence="6">Transcription initiation factor IIB family protein</fullName>
    </submittedName>
</protein>
<dbReference type="PRINTS" id="PR00685">
    <property type="entry name" value="TIFACTORIIB"/>
</dbReference>
<dbReference type="RefSeq" id="WP_138247149.1">
    <property type="nucleotide sequence ID" value="NZ_CP040331.1"/>
</dbReference>
<dbReference type="InterPro" id="IPR013763">
    <property type="entry name" value="Cyclin-like_dom"/>
</dbReference>
<dbReference type="SUPFAM" id="SSF47954">
    <property type="entry name" value="Cyclin-like"/>
    <property type="match status" value="2"/>
</dbReference>
<dbReference type="AlphaFoldDB" id="A0A4P8WNH4"/>
<geneLocation type="plasmid" evidence="7">
    <name>pnve500</name>
</geneLocation>
<dbReference type="InterPro" id="IPR013150">
    <property type="entry name" value="TFIIB_cyclin"/>
</dbReference>
<evidence type="ECO:0000256" key="1">
    <source>
        <dbReference type="ARBA" id="ARBA00022737"/>
    </source>
</evidence>
<dbReference type="KEGG" id="nvr:FEJ81_20990"/>
<feature type="compositionally biased region" description="Basic and acidic residues" evidence="4">
    <location>
        <begin position="54"/>
        <end position="64"/>
    </location>
</feature>
<evidence type="ECO:0000256" key="2">
    <source>
        <dbReference type="ARBA" id="ARBA00023015"/>
    </source>
</evidence>
<dbReference type="SUPFAM" id="SSF57783">
    <property type="entry name" value="Zinc beta-ribbon"/>
    <property type="match status" value="1"/>
</dbReference>
<evidence type="ECO:0000259" key="5">
    <source>
        <dbReference type="SMART" id="SM00385"/>
    </source>
</evidence>
<dbReference type="GeneID" id="40267805"/>
<feature type="compositionally biased region" description="Basic and acidic residues" evidence="4">
    <location>
        <begin position="75"/>
        <end position="91"/>
    </location>
</feature>
<dbReference type="GO" id="GO:0017025">
    <property type="term" value="F:TBP-class protein binding"/>
    <property type="evidence" value="ECO:0007669"/>
    <property type="project" value="InterPro"/>
</dbReference>